<dbReference type="EMBL" id="JAJITC010000001">
    <property type="protein sequence ID" value="MCC8400494.1"/>
    <property type="molecule type" value="Genomic_DNA"/>
</dbReference>
<dbReference type="CDD" id="cd07302">
    <property type="entry name" value="CHD"/>
    <property type="match status" value="1"/>
</dbReference>
<dbReference type="PANTHER" id="PTHR16305:SF28">
    <property type="entry name" value="GUANYLATE CYCLASE DOMAIN-CONTAINING PROTEIN"/>
    <property type="match status" value="1"/>
</dbReference>
<dbReference type="SUPFAM" id="SSF52540">
    <property type="entry name" value="P-loop containing nucleoside triphosphate hydrolases"/>
    <property type="match status" value="1"/>
</dbReference>
<dbReference type="Gene3D" id="3.40.50.300">
    <property type="entry name" value="P-loop containing nucleotide triphosphate hydrolases"/>
    <property type="match status" value="1"/>
</dbReference>
<proteinExistence type="predicted"/>
<dbReference type="InterPro" id="IPR041664">
    <property type="entry name" value="AAA_16"/>
</dbReference>
<dbReference type="Gene3D" id="3.30.70.1230">
    <property type="entry name" value="Nucleotide cyclase"/>
    <property type="match status" value="1"/>
</dbReference>
<organism evidence="4 5">
    <name type="scientific">Paraburkholderia translucens</name>
    <dbReference type="NCBI Taxonomy" id="2886945"/>
    <lineage>
        <taxon>Bacteria</taxon>
        <taxon>Pseudomonadati</taxon>
        <taxon>Pseudomonadota</taxon>
        <taxon>Betaproteobacteria</taxon>
        <taxon>Burkholderiales</taxon>
        <taxon>Burkholderiaceae</taxon>
        <taxon>Paraburkholderia</taxon>
    </lineage>
</organism>
<keyword evidence="1" id="KW-0547">Nucleotide-binding</keyword>
<dbReference type="Gene3D" id="1.25.40.10">
    <property type="entry name" value="Tetratricopeptide repeat domain"/>
    <property type="match status" value="1"/>
</dbReference>
<comment type="caution">
    <text evidence="4">The sequence shown here is derived from an EMBL/GenBank/DDBJ whole genome shotgun (WGS) entry which is preliminary data.</text>
</comment>
<dbReference type="SUPFAM" id="SSF55073">
    <property type="entry name" value="Nucleotide cyclase"/>
    <property type="match status" value="1"/>
</dbReference>
<protein>
    <submittedName>
        <fullName evidence="4">AAA family ATPase</fullName>
    </submittedName>
</protein>
<dbReference type="Pfam" id="PF13191">
    <property type="entry name" value="AAA_16"/>
    <property type="match status" value="1"/>
</dbReference>
<dbReference type="InterPro" id="IPR011990">
    <property type="entry name" value="TPR-like_helical_dom_sf"/>
</dbReference>
<dbReference type="InterPro" id="IPR001054">
    <property type="entry name" value="A/G_cyclase"/>
</dbReference>
<dbReference type="SUPFAM" id="SSF48452">
    <property type="entry name" value="TPR-like"/>
    <property type="match status" value="1"/>
</dbReference>
<evidence type="ECO:0000256" key="2">
    <source>
        <dbReference type="ARBA" id="ARBA00022840"/>
    </source>
</evidence>
<dbReference type="Proteomes" id="UP001430614">
    <property type="component" value="Unassembled WGS sequence"/>
</dbReference>
<accession>A0ABS8K702</accession>
<evidence type="ECO:0000259" key="3">
    <source>
        <dbReference type="PROSITE" id="PS50125"/>
    </source>
</evidence>
<dbReference type="PANTHER" id="PTHR16305">
    <property type="entry name" value="TESTICULAR SOLUBLE ADENYLYL CYCLASE"/>
    <property type="match status" value="1"/>
</dbReference>
<keyword evidence="2" id="KW-0067">ATP-binding</keyword>
<gene>
    <name evidence="4" type="ORF">LJ655_01065</name>
</gene>
<dbReference type="InterPro" id="IPR027417">
    <property type="entry name" value="P-loop_NTPase"/>
</dbReference>
<evidence type="ECO:0000256" key="1">
    <source>
        <dbReference type="ARBA" id="ARBA00022741"/>
    </source>
</evidence>
<dbReference type="RefSeq" id="WP_230559409.1">
    <property type="nucleotide sequence ID" value="NZ_JAJITC010000001.1"/>
</dbReference>
<dbReference type="Pfam" id="PF00211">
    <property type="entry name" value="Guanylate_cyc"/>
    <property type="match status" value="1"/>
</dbReference>
<name>A0ABS8K702_9BURK</name>
<feature type="domain" description="Guanylate cyclase" evidence="3">
    <location>
        <begin position="13"/>
        <end position="139"/>
    </location>
</feature>
<dbReference type="SMART" id="SM00044">
    <property type="entry name" value="CYCc"/>
    <property type="match status" value="1"/>
</dbReference>
<evidence type="ECO:0000313" key="5">
    <source>
        <dbReference type="Proteomes" id="UP001430614"/>
    </source>
</evidence>
<evidence type="ECO:0000313" key="4">
    <source>
        <dbReference type="EMBL" id="MCC8400494.1"/>
    </source>
</evidence>
<dbReference type="InterPro" id="IPR029787">
    <property type="entry name" value="Nucleotide_cyclase"/>
</dbReference>
<keyword evidence="5" id="KW-1185">Reference proteome</keyword>
<reference evidence="4 5" key="1">
    <citation type="submission" date="2021-11" db="EMBL/GenBank/DDBJ databases">
        <authorList>
            <person name="Oh E.-T."/>
            <person name="Kim S.-B."/>
        </authorList>
    </citation>
    <scope>NUCLEOTIDE SEQUENCE [LARGE SCALE GENOMIC DNA]</scope>
    <source>
        <strain evidence="4 5">MMS20-SJTN17</strain>
    </source>
</reference>
<sequence>MASEETVERRQITFVFCDLVDSTALSDELDPEDYREIIIAYRRAVSESMTQFGGRVERYRGDGTLVYFGYPEAHEDDAERAVYAALKTLEAVGSIALPGLRRLAVRIGICTGLVVVGGVEDSEDLAAMGDAPNLSSRLQGSAEPNSIIVDESTRRLAGELFEFRDMGPLQVKGLATPMRAWRVAGAAPAAGRFEARRAPALTPMLGRDDESRILSELWQAARRGCGQIALVTGDAGIGKSRLAASLLDDARREPSEIYRYFCFPYRQASPLYPCIQQLERSAEFTVSDLGDEKLRKLEAILTGMAVDDRTLIAELLNLPAPALNSLKSLSPAAKRRRTMKALVKLLERASERNPTLVVFEDVQWIDDTSRELLLMIAALVPRMAVLLVVLMRPSTFTDLDDHAGVTHLPLAPLPASVCAALVRHIAADRPLPAGTVKDIVLRTDGIPLFLEEVTRATVGDVTRFESAVGSLEGQPLSMLLRASLQSRLNRLGSAREVLEAAAVIGRDFSMHLLELVVRPQKDLAAALDRLIDFGLVLKRGAPEPAFTFKHALIRDVAYEIIGRDARRSLHERVAQALEAHFPDVVVNQPEMLAWHYTEARVGEKAVAQWLAAGRNALRRSAMVEALKHLNRGLALIAPMERTPWRLQTELALTICVGMAQIATQGYAVKGTGTTFARARALCETLGDPPSLLAVLHGLWTHALMRADFHSAQQQATEILQRGESRDDPLWRLMGYRFSGVTCHPLGRFTDAIRHLETGLTLYDPAQQALYASMTVDDPRVVMLTYMSWSQMCTGRLGEALRNTHRAVAEARGMAHVYTLAHALTGASFVALTIISPQDGLQRLDELSTALTDSGIAYYNAVETIFRGYCLAAVGEHARALDLLGSGIPAYRNTDSVLYLSGFLRMSAEAYGWAGEIDTAMRLIEEGLAVMQSTNQRWDEAEMHRVRGVLFRAAGDEAAAMDEFRRACAVSVVQGARLWELRARCELFAARDASADSQPEAVQTLRSLVASFGDKFDGPDLRRARAILKAR</sequence>
<dbReference type="PROSITE" id="PS50125">
    <property type="entry name" value="GUANYLATE_CYCLASE_2"/>
    <property type="match status" value="1"/>
</dbReference>